<evidence type="ECO:0000313" key="1">
    <source>
        <dbReference type="Proteomes" id="UP000492821"/>
    </source>
</evidence>
<organism evidence="1 2">
    <name type="scientific">Panagrellus redivivus</name>
    <name type="common">Microworm</name>
    <dbReference type="NCBI Taxonomy" id="6233"/>
    <lineage>
        <taxon>Eukaryota</taxon>
        <taxon>Metazoa</taxon>
        <taxon>Ecdysozoa</taxon>
        <taxon>Nematoda</taxon>
        <taxon>Chromadorea</taxon>
        <taxon>Rhabditida</taxon>
        <taxon>Tylenchina</taxon>
        <taxon>Panagrolaimomorpha</taxon>
        <taxon>Panagrolaimoidea</taxon>
        <taxon>Panagrolaimidae</taxon>
        <taxon>Panagrellus</taxon>
    </lineage>
</organism>
<sequence>MAVSSKYYSMKARVHCGIHPYTGEAKMWILRGTDIKLWVVPYDVLEIASVLKTLPIIDGLLNATVEDQHNTSIKSYYLTIDDPSCCPKGVAHYKSLPYMAETFNYHDVKEVAQLHPYDLKSIELIEYCPGAQSKSIPQ</sequence>
<name>A0A7E4V5H7_PANRE</name>
<proteinExistence type="predicted"/>
<accession>A0A7E4V5H7</accession>
<dbReference type="Proteomes" id="UP000492821">
    <property type="component" value="Unassembled WGS sequence"/>
</dbReference>
<reference evidence="2" key="2">
    <citation type="submission" date="2020-10" db="UniProtKB">
        <authorList>
            <consortium name="WormBaseParasite"/>
        </authorList>
    </citation>
    <scope>IDENTIFICATION</scope>
</reference>
<protein>
    <submittedName>
        <fullName evidence="2">Gamma-glutamylcyclotransferase</fullName>
    </submittedName>
</protein>
<dbReference type="WBParaSite" id="Pan_g16760.t1">
    <property type="protein sequence ID" value="Pan_g16760.t1"/>
    <property type="gene ID" value="Pan_g16760"/>
</dbReference>
<reference evidence="1" key="1">
    <citation type="journal article" date="2013" name="Genetics">
        <title>The draft genome and transcriptome of Panagrellus redivivus are shaped by the harsh demands of a free-living lifestyle.</title>
        <authorList>
            <person name="Srinivasan J."/>
            <person name="Dillman A.R."/>
            <person name="Macchietto M.G."/>
            <person name="Heikkinen L."/>
            <person name="Lakso M."/>
            <person name="Fracchia K.M."/>
            <person name="Antoshechkin I."/>
            <person name="Mortazavi A."/>
            <person name="Wong G."/>
            <person name="Sternberg P.W."/>
        </authorList>
    </citation>
    <scope>NUCLEOTIDE SEQUENCE [LARGE SCALE GENOMIC DNA]</scope>
    <source>
        <strain evidence="1">MT8872</strain>
    </source>
</reference>
<evidence type="ECO:0000313" key="2">
    <source>
        <dbReference type="WBParaSite" id="Pan_g16760.t1"/>
    </source>
</evidence>
<dbReference type="AlphaFoldDB" id="A0A7E4V5H7"/>
<keyword evidence="1" id="KW-1185">Reference proteome</keyword>